<dbReference type="EMBL" id="JBGFSN010000002">
    <property type="protein sequence ID" value="MFH8132852.1"/>
    <property type="molecule type" value="Genomic_DNA"/>
</dbReference>
<dbReference type="RefSeq" id="WP_397211568.1">
    <property type="nucleotide sequence ID" value="NZ_JBGFSN010000002.1"/>
</dbReference>
<accession>A0ABW7PRE3</accession>
<evidence type="ECO:0000259" key="1">
    <source>
        <dbReference type="Pfam" id="PF09994"/>
    </source>
</evidence>
<dbReference type="Proteomes" id="UP001611251">
    <property type="component" value="Unassembled WGS sequence"/>
</dbReference>
<dbReference type="PANTHER" id="PTHR33840">
    <property type="match status" value="1"/>
</dbReference>
<comment type="caution">
    <text evidence="3">The sequence shown here is derived from an EMBL/GenBank/DDBJ whole genome shotgun (WGS) entry which is preliminary data.</text>
</comment>
<gene>
    <name evidence="3" type="ORF">ABU178_01450</name>
</gene>
<dbReference type="PANTHER" id="PTHR33840:SF1">
    <property type="entry name" value="TLE1 PHOSPHOLIPASE DOMAIN-CONTAINING PROTEIN"/>
    <property type="match status" value="1"/>
</dbReference>
<evidence type="ECO:0000313" key="4">
    <source>
        <dbReference type="Proteomes" id="UP001611251"/>
    </source>
</evidence>
<dbReference type="Pfam" id="PF09994">
    <property type="entry name" value="T6SS_Tle1-like_cat"/>
    <property type="match status" value="1"/>
</dbReference>
<reference evidence="3 4" key="1">
    <citation type="submission" date="2024-08" db="EMBL/GenBank/DDBJ databases">
        <title>Pantoea ronii - a newly identified human opportunistic pathogen.</title>
        <authorList>
            <person name="Keidar-Friedman D."/>
            <person name="Sorek N."/>
            <person name="Leshin-Carmel D."/>
            <person name="Tsur A."/>
            <person name="Amsalem M."/>
            <person name="Tolkach D."/>
            <person name="Brosh-Nissimov T."/>
        </authorList>
    </citation>
    <scope>NUCLEOTIDE SEQUENCE [LARGE SCALE GENOMIC DNA]</scope>
    <source>
        <strain evidence="3 4">AA23256</strain>
    </source>
</reference>
<feature type="domain" description="T6SS Phospholipase effector Tle1-like catalytic" evidence="1">
    <location>
        <begin position="19"/>
        <end position="143"/>
    </location>
</feature>
<protein>
    <submittedName>
        <fullName evidence="3">DUF2235 domain-containing protein</fullName>
    </submittedName>
</protein>
<dbReference type="InterPro" id="IPR018712">
    <property type="entry name" value="Tle1-like_cat"/>
</dbReference>
<dbReference type="Pfam" id="PF22137">
    <property type="entry name" value="T6SS_Tle1-like_C"/>
    <property type="match status" value="1"/>
</dbReference>
<feature type="domain" description="T6SS Phospholipase effector Tle1-like C-terminal" evidence="2">
    <location>
        <begin position="187"/>
        <end position="268"/>
    </location>
</feature>
<sequence>MAHPAAAPAGKWPVPARHPARAPVTVEFLGIIDTVPSVGLPNLVPGFNGHQGWSDNSQHLPDEAVFPGFVKRCVHLVSAHEQRQCFPLDSVRRADGRYPAYATEVIYPGVHSDLGGGYPPGEQGKASCDVSLLLSQIPLHDMYAAAFEAGAPLAILPEYMPEQLAPLLSFRTFPSGFEEEFKLSPELIARFNAWRTTLGMPSETPPVQPDGYHPVRLAAGLEHLVREQMGWLTAWRIGRYGKNTYLTQPFYLHQAHDDEDPQVLKASQDAWNDE</sequence>
<evidence type="ECO:0000313" key="3">
    <source>
        <dbReference type="EMBL" id="MFH8132852.1"/>
    </source>
</evidence>
<evidence type="ECO:0000259" key="2">
    <source>
        <dbReference type="Pfam" id="PF22137"/>
    </source>
</evidence>
<dbReference type="InterPro" id="IPR054388">
    <property type="entry name" value="Tle1-like_C"/>
</dbReference>
<keyword evidence="4" id="KW-1185">Reference proteome</keyword>
<organism evidence="3 4">
    <name type="scientific">Pantoea osteomyelitidis</name>
    <dbReference type="NCBI Taxonomy" id="3230026"/>
    <lineage>
        <taxon>Bacteria</taxon>
        <taxon>Pseudomonadati</taxon>
        <taxon>Pseudomonadota</taxon>
        <taxon>Gammaproteobacteria</taxon>
        <taxon>Enterobacterales</taxon>
        <taxon>Erwiniaceae</taxon>
        <taxon>Pantoea</taxon>
    </lineage>
</organism>
<proteinExistence type="predicted"/>
<name>A0ABW7PRE3_9GAMM</name>